<keyword evidence="4" id="KW-0539">Nucleus</keyword>
<dbReference type="OrthoDB" id="10266074at2759"/>
<comment type="subcellular location">
    <subcellularLocation>
        <location evidence="1">Nucleus</location>
    </subcellularLocation>
</comment>
<protein>
    <recommendedName>
        <fullName evidence="6">Transcription initiation factor TFIID subunit 13</fullName>
    </recommendedName>
</protein>
<evidence type="ECO:0000256" key="1">
    <source>
        <dbReference type="ARBA" id="ARBA00004123"/>
    </source>
</evidence>
<evidence type="ECO:0000256" key="5">
    <source>
        <dbReference type="ARBA" id="ARBA00038392"/>
    </source>
</evidence>
<comment type="caution">
    <text evidence="8">The sequence shown here is derived from an EMBL/GenBank/DDBJ whole genome shotgun (WGS) entry which is preliminary data.</text>
</comment>
<dbReference type="GO" id="GO:0005669">
    <property type="term" value="C:transcription factor TFIID complex"/>
    <property type="evidence" value="ECO:0007669"/>
    <property type="project" value="TreeGrafter"/>
</dbReference>
<evidence type="ECO:0000256" key="4">
    <source>
        <dbReference type="ARBA" id="ARBA00023242"/>
    </source>
</evidence>
<dbReference type="AlphaFoldDB" id="A0A9W9T7X5"/>
<feature type="region of interest" description="Disordered" evidence="7">
    <location>
        <begin position="1"/>
        <end position="91"/>
    </location>
</feature>
<comment type="similarity">
    <text evidence="5">Belongs to the TAF13 family.</text>
</comment>
<evidence type="ECO:0000256" key="6">
    <source>
        <dbReference type="ARBA" id="ARBA00040136"/>
    </source>
</evidence>
<dbReference type="Pfam" id="PF02269">
    <property type="entry name" value="TFIID-18kDa"/>
    <property type="match status" value="1"/>
</dbReference>
<dbReference type="RefSeq" id="XP_058310801.1">
    <property type="nucleotide sequence ID" value="XM_058451339.1"/>
</dbReference>
<dbReference type="Proteomes" id="UP001150904">
    <property type="component" value="Unassembled WGS sequence"/>
</dbReference>
<dbReference type="SUPFAM" id="SSF47113">
    <property type="entry name" value="Histone-fold"/>
    <property type="match status" value="1"/>
</dbReference>
<dbReference type="Gene3D" id="1.10.20.10">
    <property type="entry name" value="Histone, subunit A"/>
    <property type="match status" value="1"/>
</dbReference>
<reference evidence="8" key="1">
    <citation type="submission" date="2022-12" db="EMBL/GenBank/DDBJ databases">
        <authorList>
            <person name="Petersen C."/>
        </authorList>
    </citation>
    <scope>NUCLEOTIDE SEQUENCE</scope>
    <source>
        <strain evidence="8">IBT 15544</strain>
    </source>
</reference>
<feature type="compositionally biased region" description="Basic and acidic residues" evidence="7">
    <location>
        <begin position="280"/>
        <end position="297"/>
    </location>
</feature>
<keyword evidence="9" id="KW-1185">Reference proteome</keyword>
<evidence type="ECO:0000256" key="7">
    <source>
        <dbReference type="SAM" id="MobiDB-lite"/>
    </source>
</evidence>
<evidence type="ECO:0000256" key="3">
    <source>
        <dbReference type="ARBA" id="ARBA00023163"/>
    </source>
</evidence>
<dbReference type="InterPro" id="IPR003195">
    <property type="entry name" value="TFIID_TAF13"/>
</dbReference>
<feature type="compositionally biased region" description="Low complexity" evidence="7">
    <location>
        <begin position="12"/>
        <end position="23"/>
    </location>
</feature>
<feature type="compositionally biased region" description="Basic residues" evidence="7">
    <location>
        <begin position="321"/>
        <end position="332"/>
    </location>
</feature>
<evidence type="ECO:0000313" key="8">
    <source>
        <dbReference type="EMBL" id="KAJ5212631.1"/>
    </source>
</evidence>
<dbReference type="PANTHER" id="PTHR11380:SF5">
    <property type="entry name" value="TRANSCRIPTION INITIATION FACTOR TFIID SUBUNIT 13"/>
    <property type="match status" value="1"/>
</dbReference>
<organism evidence="8 9">
    <name type="scientific">Penicillium cinerascens</name>
    <dbReference type="NCBI Taxonomy" id="70096"/>
    <lineage>
        <taxon>Eukaryota</taxon>
        <taxon>Fungi</taxon>
        <taxon>Dikarya</taxon>
        <taxon>Ascomycota</taxon>
        <taxon>Pezizomycotina</taxon>
        <taxon>Eurotiomycetes</taxon>
        <taxon>Eurotiomycetidae</taxon>
        <taxon>Eurotiales</taxon>
        <taxon>Aspergillaceae</taxon>
        <taxon>Penicillium</taxon>
    </lineage>
</organism>
<accession>A0A9W9T7X5</accession>
<feature type="region of interest" description="Disordered" evidence="7">
    <location>
        <begin position="280"/>
        <end position="352"/>
    </location>
</feature>
<reference evidence="8" key="2">
    <citation type="journal article" date="2023" name="IMA Fungus">
        <title>Comparative genomic study of the Penicillium genus elucidates a diverse pangenome and 15 lateral gene transfer events.</title>
        <authorList>
            <person name="Petersen C."/>
            <person name="Sorensen T."/>
            <person name="Nielsen M.R."/>
            <person name="Sondergaard T.E."/>
            <person name="Sorensen J.L."/>
            <person name="Fitzpatrick D.A."/>
            <person name="Frisvad J.C."/>
            <person name="Nielsen K.L."/>
        </authorList>
    </citation>
    <scope>NUCLEOTIDE SEQUENCE</scope>
    <source>
        <strain evidence="8">IBT 15544</strain>
    </source>
</reference>
<feature type="compositionally biased region" description="Low complexity" evidence="7">
    <location>
        <begin position="47"/>
        <end position="65"/>
    </location>
</feature>
<name>A0A9W9T7X5_9EURO</name>
<feature type="region of interest" description="Disordered" evidence="7">
    <location>
        <begin position="141"/>
        <end position="167"/>
    </location>
</feature>
<keyword evidence="2" id="KW-0805">Transcription regulation</keyword>
<dbReference type="GO" id="GO:0051123">
    <property type="term" value="P:RNA polymerase II preinitiation complex assembly"/>
    <property type="evidence" value="ECO:0007669"/>
    <property type="project" value="TreeGrafter"/>
</dbReference>
<dbReference type="CDD" id="cd07978">
    <property type="entry name" value="HFD_TAF13"/>
    <property type="match status" value="1"/>
</dbReference>
<proteinExistence type="inferred from homology"/>
<sequence length="352" mass="38556">MSAKRTDQPWLRPQSSPRAQRPPTLVPDPRRLPSAAGFDTRSVNPHPASSDPTPSRSAPPASSSPNQALLGHAYAPRARPPTSSLNLDDPGLIHTLAQPAQVQGFQYPYSRPNRYPTAPPGGFSPEDRALLRAGFTSAYVPPKIDPTVESPSEGTNPTRTNSTRRRKSVRFEMAEPRARAARHKGQMNFGPEMRHLLLAYGDPAPHHSFSAEPLPETIRVLDEIVTDFILELCHGAAQVAHHARRQKIKVDDFRFALRRDPNKLGRVQELLRMERELKEARKAFDQNDDQVAKDAGKKGAPPPPPPEDDDAASVVGANTGKKGKGKGKRAAANRRGSDATEESVPKKRKTIG</sequence>
<dbReference type="GeneID" id="83178640"/>
<dbReference type="PANTHER" id="PTHR11380">
    <property type="entry name" value="TRANSCRIPTION INITIATION FACTOR TFIID/SUPT3-RELATED"/>
    <property type="match status" value="1"/>
</dbReference>
<evidence type="ECO:0000313" key="9">
    <source>
        <dbReference type="Proteomes" id="UP001150904"/>
    </source>
</evidence>
<evidence type="ECO:0000256" key="2">
    <source>
        <dbReference type="ARBA" id="ARBA00023015"/>
    </source>
</evidence>
<gene>
    <name evidence="8" type="ORF">N7498_004277</name>
</gene>
<dbReference type="EMBL" id="JAPQKR010000008">
    <property type="protein sequence ID" value="KAJ5212631.1"/>
    <property type="molecule type" value="Genomic_DNA"/>
</dbReference>
<dbReference type="InterPro" id="IPR009072">
    <property type="entry name" value="Histone-fold"/>
</dbReference>
<keyword evidence="3" id="KW-0804">Transcription</keyword>
<dbReference type="GO" id="GO:0046982">
    <property type="term" value="F:protein heterodimerization activity"/>
    <property type="evidence" value="ECO:0007669"/>
    <property type="project" value="InterPro"/>
</dbReference>